<dbReference type="EMBL" id="GGFK01014174">
    <property type="protein sequence ID" value="MBW47495.1"/>
    <property type="molecule type" value="Transcribed_RNA"/>
</dbReference>
<protein>
    <submittedName>
        <fullName evidence="1">Putative secreted protein</fullName>
    </submittedName>
</protein>
<reference evidence="1" key="1">
    <citation type="submission" date="2018-01" db="EMBL/GenBank/DDBJ databases">
        <title>An insight into the sialome of Amazonian anophelines.</title>
        <authorList>
            <person name="Ribeiro J.M."/>
            <person name="Scarpassa V."/>
            <person name="Calvo E."/>
        </authorList>
    </citation>
    <scope>NUCLEOTIDE SEQUENCE</scope>
    <source>
        <tissue evidence="1">Salivary glands</tissue>
    </source>
</reference>
<proteinExistence type="predicted"/>
<evidence type="ECO:0000313" key="1">
    <source>
        <dbReference type="EMBL" id="MBW47495.1"/>
    </source>
</evidence>
<accession>A0A2M4B364</accession>
<name>A0A2M4B364_9DIPT</name>
<sequence>MGWTWFFFWWVLFRSPHLLVFRIFSCRTPGVLVCRITLASRQVRMLVPLERTNERLRGRGRCCPVTSIVNIKAPGRGRFACWMMESDGKSAENRVKLLLLWIRFELSLSFVVQKKEQIDFKTGKNKKGMIT</sequence>
<dbReference type="AlphaFoldDB" id="A0A2M4B364"/>
<organism evidence="1">
    <name type="scientific">Anopheles triannulatus</name>
    <dbReference type="NCBI Taxonomy" id="58253"/>
    <lineage>
        <taxon>Eukaryota</taxon>
        <taxon>Metazoa</taxon>
        <taxon>Ecdysozoa</taxon>
        <taxon>Arthropoda</taxon>
        <taxon>Hexapoda</taxon>
        <taxon>Insecta</taxon>
        <taxon>Pterygota</taxon>
        <taxon>Neoptera</taxon>
        <taxon>Endopterygota</taxon>
        <taxon>Diptera</taxon>
        <taxon>Nematocera</taxon>
        <taxon>Culicoidea</taxon>
        <taxon>Culicidae</taxon>
        <taxon>Anophelinae</taxon>
        <taxon>Anopheles</taxon>
    </lineage>
</organism>